<dbReference type="eggNOG" id="COG3247">
    <property type="taxonomic scope" value="Bacteria"/>
</dbReference>
<evidence type="ECO:0000313" key="3">
    <source>
        <dbReference type="Proteomes" id="UP000011666"/>
    </source>
</evidence>
<gene>
    <name evidence="2" type="ORF">GS4_38_00280</name>
</gene>
<protein>
    <recommendedName>
        <fullName evidence="4">DUF308 domain-containing protein</fullName>
    </recommendedName>
</protein>
<name>M0QS08_9ACTN</name>
<dbReference type="Proteomes" id="UP000011666">
    <property type="component" value="Unassembled WGS sequence"/>
</dbReference>
<keyword evidence="3" id="KW-1185">Reference proteome</keyword>
<dbReference type="Pfam" id="PF03729">
    <property type="entry name" value="DUF308"/>
    <property type="match status" value="1"/>
</dbReference>
<dbReference type="EMBL" id="BANX01000038">
    <property type="protein sequence ID" value="GAC70622.1"/>
    <property type="molecule type" value="Genomic_DNA"/>
</dbReference>
<dbReference type="InterPro" id="IPR052712">
    <property type="entry name" value="Acid_resist_chaperone_HdeD"/>
</dbReference>
<dbReference type="STRING" id="1223545.GS4_38_00280"/>
<feature type="transmembrane region" description="Helical" evidence="1">
    <location>
        <begin position="102"/>
        <end position="122"/>
    </location>
</feature>
<keyword evidence="1" id="KW-1133">Transmembrane helix</keyword>
<accession>M0QS08</accession>
<evidence type="ECO:0000313" key="2">
    <source>
        <dbReference type="EMBL" id="GAC70622.1"/>
    </source>
</evidence>
<dbReference type="OrthoDB" id="3577181at2"/>
<reference evidence="2 3" key="1">
    <citation type="submission" date="2013-01" db="EMBL/GenBank/DDBJ databases">
        <title>Whole genome shotgun sequence of Gordonia soli NBRC 108243.</title>
        <authorList>
            <person name="Isaki-Nakamura S."/>
            <person name="Hosoyama A."/>
            <person name="Tsuchikane K."/>
            <person name="Ando Y."/>
            <person name="Baba S."/>
            <person name="Ohji S."/>
            <person name="Hamada M."/>
            <person name="Tamura T."/>
            <person name="Yamazoe A."/>
            <person name="Yamazaki S."/>
            <person name="Fujita N."/>
        </authorList>
    </citation>
    <scope>NUCLEOTIDE SEQUENCE [LARGE SCALE GENOMIC DNA]</scope>
    <source>
        <strain evidence="2 3">NBRC 108243</strain>
    </source>
</reference>
<sequence length="186" mass="19297">MTLADYAKQIPDELTGAVRTTVIVTAIVGIVLGIIALVWPGATLLVIAILFGIALIATGVFRLYQAFAASLLPAGWRVFLGVLGALILIAGVIALFNPAESLWLLAVFIGIGWIFQGIGDVIAAASGSAHAPRWLLIVSGIISILAGIVMLFLPGLAISTFLWVAAILLIAISIASLFTLPKKVAA</sequence>
<dbReference type="GO" id="GO:0005886">
    <property type="term" value="C:plasma membrane"/>
    <property type="evidence" value="ECO:0007669"/>
    <property type="project" value="TreeGrafter"/>
</dbReference>
<dbReference type="PANTHER" id="PTHR34989:SF1">
    <property type="entry name" value="PROTEIN HDED"/>
    <property type="match status" value="1"/>
</dbReference>
<proteinExistence type="predicted"/>
<evidence type="ECO:0000256" key="1">
    <source>
        <dbReference type="SAM" id="Phobius"/>
    </source>
</evidence>
<dbReference type="AlphaFoldDB" id="M0QS08"/>
<keyword evidence="1" id="KW-0472">Membrane</keyword>
<feature type="transmembrane region" description="Helical" evidence="1">
    <location>
        <begin position="76"/>
        <end position="96"/>
    </location>
</feature>
<feature type="transmembrane region" description="Helical" evidence="1">
    <location>
        <begin position="45"/>
        <end position="64"/>
    </location>
</feature>
<feature type="transmembrane region" description="Helical" evidence="1">
    <location>
        <begin position="21"/>
        <end position="39"/>
    </location>
</feature>
<dbReference type="InterPro" id="IPR005325">
    <property type="entry name" value="DUF308_memb"/>
</dbReference>
<dbReference type="PANTHER" id="PTHR34989">
    <property type="entry name" value="PROTEIN HDED"/>
    <property type="match status" value="1"/>
</dbReference>
<evidence type="ECO:0008006" key="4">
    <source>
        <dbReference type="Google" id="ProtNLM"/>
    </source>
</evidence>
<comment type="caution">
    <text evidence="2">The sequence shown here is derived from an EMBL/GenBank/DDBJ whole genome shotgun (WGS) entry which is preliminary data.</text>
</comment>
<feature type="transmembrane region" description="Helical" evidence="1">
    <location>
        <begin position="134"/>
        <end position="154"/>
    </location>
</feature>
<keyword evidence="1" id="KW-0812">Transmembrane</keyword>
<dbReference type="RefSeq" id="WP_007624813.1">
    <property type="nucleotide sequence ID" value="NZ_BANX01000038.1"/>
</dbReference>
<organism evidence="2 3">
    <name type="scientific">Gordonia soli NBRC 108243</name>
    <dbReference type="NCBI Taxonomy" id="1223545"/>
    <lineage>
        <taxon>Bacteria</taxon>
        <taxon>Bacillati</taxon>
        <taxon>Actinomycetota</taxon>
        <taxon>Actinomycetes</taxon>
        <taxon>Mycobacteriales</taxon>
        <taxon>Gordoniaceae</taxon>
        <taxon>Gordonia</taxon>
    </lineage>
</organism>
<feature type="transmembrane region" description="Helical" evidence="1">
    <location>
        <begin position="160"/>
        <end position="180"/>
    </location>
</feature>